<organism evidence="2 3">
    <name type="scientific">Portunus trituberculatus</name>
    <name type="common">Swimming crab</name>
    <name type="synonym">Neptunus trituberculatus</name>
    <dbReference type="NCBI Taxonomy" id="210409"/>
    <lineage>
        <taxon>Eukaryota</taxon>
        <taxon>Metazoa</taxon>
        <taxon>Ecdysozoa</taxon>
        <taxon>Arthropoda</taxon>
        <taxon>Crustacea</taxon>
        <taxon>Multicrustacea</taxon>
        <taxon>Malacostraca</taxon>
        <taxon>Eumalacostraca</taxon>
        <taxon>Eucarida</taxon>
        <taxon>Decapoda</taxon>
        <taxon>Pleocyemata</taxon>
        <taxon>Brachyura</taxon>
        <taxon>Eubrachyura</taxon>
        <taxon>Portunoidea</taxon>
        <taxon>Portunidae</taxon>
        <taxon>Portuninae</taxon>
        <taxon>Portunus</taxon>
    </lineage>
</organism>
<evidence type="ECO:0000313" key="2">
    <source>
        <dbReference type="EMBL" id="MPC85271.1"/>
    </source>
</evidence>
<dbReference type="AlphaFoldDB" id="A0A5B7IIG4"/>
<dbReference type="EMBL" id="VSRR010067879">
    <property type="protein sequence ID" value="MPC85271.1"/>
    <property type="molecule type" value="Genomic_DNA"/>
</dbReference>
<feature type="compositionally biased region" description="Basic and acidic residues" evidence="1">
    <location>
        <begin position="81"/>
        <end position="94"/>
    </location>
</feature>
<protein>
    <submittedName>
        <fullName evidence="2">Uncharacterized protein</fullName>
    </submittedName>
</protein>
<feature type="region of interest" description="Disordered" evidence="1">
    <location>
        <begin position="1"/>
        <end position="22"/>
    </location>
</feature>
<accession>A0A5B7IIG4</accession>
<evidence type="ECO:0000256" key="1">
    <source>
        <dbReference type="SAM" id="MobiDB-lite"/>
    </source>
</evidence>
<keyword evidence="3" id="KW-1185">Reference proteome</keyword>
<comment type="caution">
    <text evidence="2">The sequence shown here is derived from an EMBL/GenBank/DDBJ whole genome shotgun (WGS) entry which is preliminary data.</text>
</comment>
<evidence type="ECO:0000313" key="3">
    <source>
        <dbReference type="Proteomes" id="UP000324222"/>
    </source>
</evidence>
<dbReference type="Proteomes" id="UP000324222">
    <property type="component" value="Unassembled WGS sequence"/>
</dbReference>
<feature type="region of interest" description="Disordered" evidence="1">
    <location>
        <begin position="71"/>
        <end position="94"/>
    </location>
</feature>
<proteinExistence type="predicted"/>
<sequence length="94" mass="10080">MQQVSSCSLAAAGDAKPEELPLCGRDPCTALPSLRPPAIRFSTERLNYIANEMTFAAGVVQTRSVYLSRPGEMATGAPWSDEVRRGGSAPRRAE</sequence>
<reference evidence="2 3" key="1">
    <citation type="submission" date="2019-05" db="EMBL/GenBank/DDBJ databases">
        <title>Another draft genome of Portunus trituberculatus and its Hox gene families provides insights of decapod evolution.</title>
        <authorList>
            <person name="Jeong J.-H."/>
            <person name="Song I."/>
            <person name="Kim S."/>
            <person name="Choi T."/>
            <person name="Kim D."/>
            <person name="Ryu S."/>
            <person name="Kim W."/>
        </authorList>
    </citation>
    <scope>NUCLEOTIDE SEQUENCE [LARGE SCALE GENOMIC DNA]</scope>
    <source>
        <tissue evidence="2">Muscle</tissue>
    </source>
</reference>
<gene>
    <name evidence="2" type="ORF">E2C01_080038</name>
</gene>
<name>A0A5B7IIG4_PORTR</name>